<organism evidence="8 9">
    <name type="scientific">Phyllotreta striolata</name>
    <name type="common">Striped flea beetle</name>
    <name type="synonym">Crioceris striolata</name>
    <dbReference type="NCBI Taxonomy" id="444603"/>
    <lineage>
        <taxon>Eukaryota</taxon>
        <taxon>Metazoa</taxon>
        <taxon>Ecdysozoa</taxon>
        <taxon>Arthropoda</taxon>
        <taxon>Hexapoda</taxon>
        <taxon>Insecta</taxon>
        <taxon>Pterygota</taxon>
        <taxon>Neoptera</taxon>
        <taxon>Endopterygota</taxon>
        <taxon>Coleoptera</taxon>
        <taxon>Polyphaga</taxon>
        <taxon>Cucujiformia</taxon>
        <taxon>Chrysomeloidea</taxon>
        <taxon>Chrysomelidae</taxon>
        <taxon>Galerucinae</taxon>
        <taxon>Alticini</taxon>
        <taxon>Phyllotreta</taxon>
    </lineage>
</organism>
<keyword evidence="9" id="KW-1185">Reference proteome</keyword>
<protein>
    <recommendedName>
        <fullName evidence="7">Major facilitator superfamily (MFS) profile domain-containing protein</fullName>
    </recommendedName>
</protein>
<feature type="transmembrane region" description="Helical" evidence="6">
    <location>
        <begin position="339"/>
        <end position="358"/>
    </location>
</feature>
<evidence type="ECO:0000256" key="6">
    <source>
        <dbReference type="SAM" id="Phobius"/>
    </source>
</evidence>
<feature type="transmembrane region" description="Helical" evidence="6">
    <location>
        <begin position="408"/>
        <end position="428"/>
    </location>
</feature>
<dbReference type="PRINTS" id="PR00171">
    <property type="entry name" value="SUGRTRNSPORT"/>
</dbReference>
<dbReference type="InterPro" id="IPR005828">
    <property type="entry name" value="MFS_sugar_transport-like"/>
</dbReference>
<feature type="transmembrane region" description="Helical" evidence="6">
    <location>
        <begin position="84"/>
        <end position="104"/>
    </location>
</feature>
<dbReference type="Pfam" id="PF00083">
    <property type="entry name" value="Sugar_tr"/>
    <property type="match status" value="1"/>
</dbReference>
<dbReference type="GO" id="GO:0022857">
    <property type="term" value="F:transmembrane transporter activity"/>
    <property type="evidence" value="ECO:0007669"/>
    <property type="project" value="InterPro"/>
</dbReference>
<feature type="transmembrane region" description="Helical" evidence="6">
    <location>
        <begin position="275"/>
        <end position="295"/>
    </location>
</feature>
<keyword evidence="5" id="KW-0325">Glycoprotein</keyword>
<evidence type="ECO:0000259" key="7">
    <source>
        <dbReference type="PROSITE" id="PS50850"/>
    </source>
</evidence>
<dbReference type="PANTHER" id="PTHR48021">
    <property type="match status" value="1"/>
</dbReference>
<evidence type="ECO:0000313" key="9">
    <source>
        <dbReference type="Proteomes" id="UP001153712"/>
    </source>
</evidence>
<dbReference type="PROSITE" id="PS00217">
    <property type="entry name" value="SUGAR_TRANSPORT_2"/>
    <property type="match status" value="1"/>
</dbReference>
<name>A0A9P0DWZ1_PHYSR</name>
<dbReference type="AlphaFoldDB" id="A0A9P0DWZ1"/>
<feature type="transmembrane region" description="Helical" evidence="6">
    <location>
        <begin position="307"/>
        <end position="327"/>
    </location>
</feature>
<feature type="transmembrane region" description="Helical" evidence="6">
    <location>
        <begin position="20"/>
        <end position="42"/>
    </location>
</feature>
<dbReference type="InterPro" id="IPR020846">
    <property type="entry name" value="MFS_dom"/>
</dbReference>
<feature type="transmembrane region" description="Helical" evidence="6">
    <location>
        <begin position="173"/>
        <end position="195"/>
    </location>
</feature>
<dbReference type="OrthoDB" id="6612291at2759"/>
<feature type="transmembrane region" description="Helical" evidence="6">
    <location>
        <begin position="370"/>
        <end position="396"/>
    </location>
</feature>
<keyword evidence="3 6" id="KW-1133">Transmembrane helix</keyword>
<evidence type="ECO:0000256" key="3">
    <source>
        <dbReference type="ARBA" id="ARBA00022989"/>
    </source>
</evidence>
<dbReference type="Gene3D" id="1.20.1250.20">
    <property type="entry name" value="MFS general substrate transporter like domains"/>
    <property type="match status" value="1"/>
</dbReference>
<dbReference type="SUPFAM" id="SSF103473">
    <property type="entry name" value="MFS general substrate transporter"/>
    <property type="match status" value="1"/>
</dbReference>
<dbReference type="PANTHER" id="PTHR48021:SF89">
    <property type="entry name" value="FI02132P-RELATED"/>
    <property type="match status" value="1"/>
</dbReference>
<dbReference type="InterPro" id="IPR003663">
    <property type="entry name" value="Sugar/inositol_transpt"/>
</dbReference>
<proteinExistence type="predicted"/>
<accession>A0A9P0DWZ1</accession>
<feature type="transmembrane region" description="Helical" evidence="6">
    <location>
        <begin position="110"/>
        <end position="134"/>
    </location>
</feature>
<dbReference type="InterPro" id="IPR005829">
    <property type="entry name" value="Sugar_transporter_CS"/>
</dbReference>
<sequence length="494" mass="54612">MEIENRISTKKRSVTKQFILGLLVNFSSIAPSMSLGFSAIALPFLKTTLNPSQLSWFASVASLATPFGCFFAGPFADKYGRKKAMLFVNGVSLLGWIVIGSFCYTKSDRFWFILLGRILTGLSTGLCSSPATVYMAEISTPELRGIFTTWSSASFSLGVLVIYILGFLFKEDLGTICFITSILPCIGLILTCFLVPESPSWLVGKNRIEQAKISLSRIFDVEIESPSIFEELTVLLGNKETKKYIITQKRTFVQKFASKMRYLLQPRCFRPMGLILTYFMFQQFSGIFVIIFYAIDIVGNAGITFDPFATIVVIGVVRLFSAILPSFLAKRFGRRPLSIFSGAGMTICLLPLALYIHLKQSGTIVGGSLTFLPLVCLLFYFITSSIGFLPLPFALAAELFPSKIRGTAAGLSSGVGYFFNFVAVKVYPDMLVYLGRAGTFGFYGFMALAGTVFVIFLLPETKGKSFREIEEYFGGKNVAQRQEEGEERALNELA</sequence>
<evidence type="ECO:0000256" key="1">
    <source>
        <dbReference type="ARBA" id="ARBA00004141"/>
    </source>
</evidence>
<keyword evidence="4 6" id="KW-0472">Membrane</keyword>
<feature type="domain" description="Major facilitator superfamily (MFS) profile" evidence="7">
    <location>
        <begin position="13"/>
        <end position="462"/>
    </location>
</feature>
<dbReference type="InterPro" id="IPR050549">
    <property type="entry name" value="MFS_Trehalose_Transporter"/>
</dbReference>
<dbReference type="Proteomes" id="UP001153712">
    <property type="component" value="Chromosome 6"/>
</dbReference>
<dbReference type="GO" id="GO:0016020">
    <property type="term" value="C:membrane"/>
    <property type="evidence" value="ECO:0007669"/>
    <property type="project" value="UniProtKB-SubCell"/>
</dbReference>
<reference evidence="8" key="1">
    <citation type="submission" date="2022-01" db="EMBL/GenBank/DDBJ databases">
        <authorList>
            <person name="King R."/>
        </authorList>
    </citation>
    <scope>NUCLEOTIDE SEQUENCE</scope>
</reference>
<dbReference type="FunFam" id="1.20.1250.20:FF:000249">
    <property type="entry name" value="facilitated trehalose transporter Tret1"/>
    <property type="match status" value="1"/>
</dbReference>
<evidence type="ECO:0000256" key="2">
    <source>
        <dbReference type="ARBA" id="ARBA00022692"/>
    </source>
</evidence>
<dbReference type="InterPro" id="IPR036259">
    <property type="entry name" value="MFS_trans_sf"/>
</dbReference>
<evidence type="ECO:0000256" key="5">
    <source>
        <dbReference type="ARBA" id="ARBA00023180"/>
    </source>
</evidence>
<gene>
    <name evidence="8" type="ORF">PHYEVI_LOCUS9139</name>
</gene>
<feature type="transmembrane region" description="Helical" evidence="6">
    <location>
        <begin position="440"/>
        <end position="458"/>
    </location>
</feature>
<evidence type="ECO:0000256" key="4">
    <source>
        <dbReference type="ARBA" id="ARBA00023136"/>
    </source>
</evidence>
<evidence type="ECO:0000313" key="8">
    <source>
        <dbReference type="EMBL" id="CAH1185984.1"/>
    </source>
</evidence>
<keyword evidence="2 6" id="KW-0812">Transmembrane</keyword>
<feature type="transmembrane region" description="Helical" evidence="6">
    <location>
        <begin position="146"/>
        <end position="167"/>
    </location>
</feature>
<dbReference type="EMBL" id="OU900099">
    <property type="protein sequence ID" value="CAH1185984.1"/>
    <property type="molecule type" value="Genomic_DNA"/>
</dbReference>
<feature type="transmembrane region" description="Helical" evidence="6">
    <location>
        <begin position="54"/>
        <end position="72"/>
    </location>
</feature>
<comment type="subcellular location">
    <subcellularLocation>
        <location evidence="1">Membrane</location>
        <topology evidence="1">Multi-pass membrane protein</topology>
    </subcellularLocation>
</comment>
<dbReference type="PROSITE" id="PS50850">
    <property type="entry name" value="MFS"/>
    <property type="match status" value="1"/>
</dbReference>